<dbReference type="InterPro" id="IPR001680">
    <property type="entry name" value="WD40_rpt"/>
</dbReference>
<comment type="subcellular location">
    <subcellularLocation>
        <location evidence="1">Nucleus</location>
    </subcellularLocation>
</comment>
<protein>
    <recommendedName>
        <fullName evidence="7">WD40 repeat-like protein</fullName>
    </recommendedName>
</protein>
<keyword evidence="2" id="KW-0804">Transcription</keyword>
<dbReference type="OrthoDB" id="4703at2759"/>
<accession>A0A3N4LHW6</accession>
<dbReference type="InParanoid" id="A0A3N4LHW6"/>
<dbReference type="EMBL" id="ML121564">
    <property type="protein sequence ID" value="RPB21022.1"/>
    <property type="molecule type" value="Genomic_DNA"/>
</dbReference>
<evidence type="ECO:0000256" key="2">
    <source>
        <dbReference type="ARBA" id="ARBA00023163"/>
    </source>
</evidence>
<dbReference type="GO" id="GO:0005634">
    <property type="term" value="C:nucleus"/>
    <property type="evidence" value="ECO:0007669"/>
    <property type="project" value="UniProtKB-SubCell"/>
</dbReference>
<dbReference type="FunCoup" id="A0A3N4LHW6">
    <property type="interactions" value="211"/>
</dbReference>
<dbReference type="STRING" id="1051890.A0A3N4LHW6"/>
<sequence>PKQPPRITRRPGLPAKSNSKRERIETIYGNDAGALILGIKARDLWIMDPVIPLRKSLAFSPFFSKEVLEIVDLGEGGQKSQWLDYEAEKESIGKHLPEEGSKIRCILGPLGGQKVITFGRFGICDVGTVHKGRAAHMINAGGHVTGLDWAPNRPQGFQYLAISVKGPIPPGEAERNSEFPPAYRRITGPGHIQIWRVPSSSKGTIAGKPSLAIILCHFWGNVRSLRWCPIPRKLEDIKELGYLAMDIGEDTSFIKITEPLFEGRVPDTLCTCVTWMSTHEVAAGCANGFAVVWDIQHHTAPESRGKVIPPHHYLMLHQTYILDISSCFPSYPRTICTSSMDGHCRLTSLDDPQADTILTGRSRLSSNACVWVDCIQTVMASEDGTWVKMYPFRRFWSSTSVARQSQGGVILDLAGSQCHPFVLAAGGEGEVVVFNPLRKTFHGKIKVYQQTWFQLEYSPQSDMYRIMEGFRMEKISFKFETKGSKGDGHSTVFEERGGVTKVCWNGNPEFGGWAAAGSAGGLVRVEDL</sequence>
<dbReference type="AlphaFoldDB" id="A0A3N4LHW6"/>
<dbReference type="Proteomes" id="UP000267821">
    <property type="component" value="Unassembled WGS sequence"/>
</dbReference>
<dbReference type="InterPro" id="IPR036322">
    <property type="entry name" value="WD40_repeat_dom_sf"/>
</dbReference>
<feature type="non-terminal residue" evidence="5">
    <location>
        <position position="528"/>
    </location>
</feature>
<proteinExistence type="predicted"/>
<evidence type="ECO:0000256" key="4">
    <source>
        <dbReference type="SAM" id="MobiDB-lite"/>
    </source>
</evidence>
<feature type="region of interest" description="Disordered" evidence="4">
    <location>
        <begin position="1"/>
        <end position="20"/>
    </location>
</feature>
<gene>
    <name evidence="5" type="ORF">L211DRAFT_763341</name>
</gene>
<reference evidence="5 6" key="1">
    <citation type="journal article" date="2018" name="Nat. Ecol. Evol.">
        <title>Pezizomycetes genomes reveal the molecular basis of ectomycorrhizal truffle lifestyle.</title>
        <authorList>
            <person name="Murat C."/>
            <person name="Payen T."/>
            <person name="Noel B."/>
            <person name="Kuo A."/>
            <person name="Morin E."/>
            <person name="Chen J."/>
            <person name="Kohler A."/>
            <person name="Krizsan K."/>
            <person name="Balestrini R."/>
            <person name="Da Silva C."/>
            <person name="Montanini B."/>
            <person name="Hainaut M."/>
            <person name="Levati E."/>
            <person name="Barry K.W."/>
            <person name="Belfiori B."/>
            <person name="Cichocki N."/>
            <person name="Clum A."/>
            <person name="Dockter R.B."/>
            <person name="Fauchery L."/>
            <person name="Guy J."/>
            <person name="Iotti M."/>
            <person name="Le Tacon F."/>
            <person name="Lindquist E.A."/>
            <person name="Lipzen A."/>
            <person name="Malagnac F."/>
            <person name="Mello A."/>
            <person name="Molinier V."/>
            <person name="Miyauchi S."/>
            <person name="Poulain J."/>
            <person name="Riccioni C."/>
            <person name="Rubini A."/>
            <person name="Sitrit Y."/>
            <person name="Splivallo R."/>
            <person name="Traeger S."/>
            <person name="Wang M."/>
            <person name="Zifcakova L."/>
            <person name="Wipf D."/>
            <person name="Zambonelli A."/>
            <person name="Paolocci F."/>
            <person name="Nowrousian M."/>
            <person name="Ottonello S."/>
            <person name="Baldrian P."/>
            <person name="Spatafora J.W."/>
            <person name="Henrissat B."/>
            <person name="Nagy L.G."/>
            <person name="Aury J.M."/>
            <person name="Wincker P."/>
            <person name="Grigoriev I.V."/>
            <person name="Bonfante P."/>
            <person name="Martin F.M."/>
        </authorList>
    </citation>
    <scope>NUCLEOTIDE SEQUENCE [LARGE SCALE GENOMIC DNA]</scope>
    <source>
        <strain evidence="5 6">ATCC MYA-4762</strain>
    </source>
</reference>
<name>A0A3N4LHW6_9PEZI</name>
<evidence type="ECO:0000256" key="1">
    <source>
        <dbReference type="ARBA" id="ARBA00004123"/>
    </source>
</evidence>
<dbReference type="InterPro" id="IPR052416">
    <property type="entry name" value="GTF3C_component"/>
</dbReference>
<dbReference type="GO" id="GO:0000127">
    <property type="term" value="C:transcription factor TFIIIC complex"/>
    <property type="evidence" value="ECO:0007669"/>
    <property type="project" value="TreeGrafter"/>
</dbReference>
<dbReference type="GO" id="GO:0006383">
    <property type="term" value="P:transcription by RNA polymerase III"/>
    <property type="evidence" value="ECO:0007669"/>
    <property type="project" value="TreeGrafter"/>
</dbReference>
<evidence type="ECO:0000313" key="5">
    <source>
        <dbReference type="EMBL" id="RPB21022.1"/>
    </source>
</evidence>
<dbReference type="PANTHER" id="PTHR15052:SF2">
    <property type="entry name" value="GENERAL TRANSCRIPTION FACTOR 3C POLYPEPTIDE 2"/>
    <property type="match status" value="1"/>
</dbReference>
<organism evidence="5 6">
    <name type="scientific">Terfezia boudieri ATCC MYA-4762</name>
    <dbReference type="NCBI Taxonomy" id="1051890"/>
    <lineage>
        <taxon>Eukaryota</taxon>
        <taxon>Fungi</taxon>
        <taxon>Dikarya</taxon>
        <taxon>Ascomycota</taxon>
        <taxon>Pezizomycotina</taxon>
        <taxon>Pezizomycetes</taxon>
        <taxon>Pezizales</taxon>
        <taxon>Pezizaceae</taxon>
        <taxon>Terfezia</taxon>
    </lineage>
</organism>
<dbReference type="PANTHER" id="PTHR15052">
    <property type="entry name" value="RNA POLYMERASE III TRANSCRIPTION INITIATION FACTOR COMPLEX SUBUNIT"/>
    <property type="match status" value="1"/>
</dbReference>
<dbReference type="SMART" id="SM00320">
    <property type="entry name" value="WD40"/>
    <property type="match status" value="4"/>
</dbReference>
<keyword evidence="3" id="KW-0539">Nucleus</keyword>
<evidence type="ECO:0000256" key="3">
    <source>
        <dbReference type="ARBA" id="ARBA00023242"/>
    </source>
</evidence>
<feature type="non-terminal residue" evidence="5">
    <location>
        <position position="1"/>
    </location>
</feature>
<dbReference type="InterPro" id="IPR015943">
    <property type="entry name" value="WD40/YVTN_repeat-like_dom_sf"/>
</dbReference>
<evidence type="ECO:0008006" key="7">
    <source>
        <dbReference type="Google" id="ProtNLM"/>
    </source>
</evidence>
<keyword evidence="6" id="KW-1185">Reference proteome</keyword>
<evidence type="ECO:0000313" key="6">
    <source>
        <dbReference type="Proteomes" id="UP000267821"/>
    </source>
</evidence>
<dbReference type="SUPFAM" id="SSF50978">
    <property type="entry name" value="WD40 repeat-like"/>
    <property type="match status" value="1"/>
</dbReference>
<dbReference type="Gene3D" id="2.130.10.10">
    <property type="entry name" value="YVTN repeat-like/Quinoprotein amine dehydrogenase"/>
    <property type="match status" value="1"/>
</dbReference>